<accession>A0ABQ3W238</accession>
<sequence>MLLERDMTQVEPAESLNVKPQVLNRAIHEDMSPRSIQIRQEVHKVLEIKQRRKRRG</sequence>
<proteinExistence type="predicted"/>
<gene>
    <name evidence="1" type="ORF">YK48G_26750</name>
</gene>
<comment type="caution">
    <text evidence="1">The sequence shown here is derived from an EMBL/GenBank/DDBJ whole genome shotgun (WGS) entry which is preliminary data.</text>
</comment>
<organism evidence="1 2">
    <name type="scientific">Lentilactobacillus fungorum</name>
    <dbReference type="NCBI Taxonomy" id="2201250"/>
    <lineage>
        <taxon>Bacteria</taxon>
        <taxon>Bacillati</taxon>
        <taxon>Bacillota</taxon>
        <taxon>Bacilli</taxon>
        <taxon>Lactobacillales</taxon>
        <taxon>Lactobacillaceae</taxon>
        <taxon>Lentilactobacillus</taxon>
    </lineage>
</organism>
<reference evidence="1 2" key="1">
    <citation type="journal article" date="2021" name="Int. J. Syst. Evol. Microbiol.">
        <title>Lentilactobacillus fungorum sp. nov., isolated from spent mushroom substrates.</title>
        <authorList>
            <person name="Tohno M."/>
            <person name="Tanizawa Y."/>
            <person name="Kojima Y."/>
            <person name="Sakamoto M."/>
            <person name="Ohkuma M."/>
            <person name="Kobayashi H."/>
        </authorList>
    </citation>
    <scope>NUCLEOTIDE SEQUENCE [LARGE SCALE GENOMIC DNA]</scope>
    <source>
        <strain evidence="1 2">YK48G</strain>
    </source>
</reference>
<protein>
    <recommendedName>
        <fullName evidence="3">XRE family transcriptional regulator</fullName>
    </recommendedName>
</protein>
<evidence type="ECO:0000313" key="1">
    <source>
        <dbReference type="EMBL" id="GHP15250.1"/>
    </source>
</evidence>
<evidence type="ECO:0008006" key="3">
    <source>
        <dbReference type="Google" id="ProtNLM"/>
    </source>
</evidence>
<evidence type="ECO:0000313" key="2">
    <source>
        <dbReference type="Proteomes" id="UP000604765"/>
    </source>
</evidence>
<name>A0ABQ3W238_9LACO</name>
<keyword evidence="2" id="KW-1185">Reference proteome</keyword>
<dbReference type="Proteomes" id="UP000604765">
    <property type="component" value="Unassembled WGS sequence"/>
</dbReference>
<dbReference type="EMBL" id="BNJR01000021">
    <property type="protein sequence ID" value="GHP15250.1"/>
    <property type="molecule type" value="Genomic_DNA"/>
</dbReference>